<name>I4B341_TURPD</name>
<organism evidence="2 3">
    <name type="scientific">Turneriella parva (strain ATCC BAA-1111 / DSM 21527 / NCTC 11395 / H)</name>
    <name type="common">Leptospira parva</name>
    <dbReference type="NCBI Taxonomy" id="869212"/>
    <lineage>
        <taxon>Bacteria</taxon>
        <taxon>Pseudomonadati</taxon>
        <taxon>Spirochaetota</taxon>
        <taxon>Spirochaetia</taxon>
        <taxon>Leptospirales</taxon>
        <taxon>Leptospiraceae</taxon>
        <taxon>Turneriella</taxon>
    </lineage>
</organism>
<evidence type="ECO:0000256" key="1">
    <source>
        <dbReference type="SAM" id="Phobius"/>
    </source>
</evidence>
<sequence length="134" mass="15456">MIPKIIWSIFFVISAVTVSANWSPNLWQYNGARSVGKYVLWLTYFAFVAYGLYATKHEDFFRALRKIGGYYWGKQIGIDLYIGFAFFLVFIGWHQGFYSALVWALPVLVYGNQLTLLYLAVHYEAIFIRLAASA</sequence>
<evidence type="ECO:0000313" key="2">
    <source>
        <dbReference type="EMBL" id="AFM11698.1"/>
    </source>
</evidence>
<feature type="transmembrane region" description="Helical" evidence="1">
    <location>
        <begin position="100"/>
        <end position="121"/>
    </location>
</feature>
<feature type="transmembrane region" description="Helical" evidence="1">
    <location>
        <begin position="76"/>
        <end position="94"/>
    </location>
</feature>
<dbReference type="AlphaFoldDB" id="I4B341"/>
<dbReference type="OrthoDB" id="7061218at2"/>
<accession>I4B341</accession>
<dbReference type="KEGG" id="tpx:Turpa_1049"/>
<dbReference type="RefSeq" id="WP_014802216.1">
    <property type="nucleotide sequence ID" value="NC_018020.1"/>
</dbReference>
<reference evidence="2 3" key="1">
    <citation type="submission" date="2012-06" db="EMBL/GenBank/DDBJ databases">
        <title>The complete chromosome of genome of Turneriella parva DSM 21527.</title>
        <authorList>
            <consortium name="US DOE Joint Genome Institute (JGI-PGF)"/>
            <person name="Lucas S."/>
            <person name="Han J."/>
            <person name="Lapidus A."/>
            <person name="Bruce D."/>
            <person name="Goodwin L."/>
            <person name="Pitluck S."/>
            <person name="Peters L."/>
            <person name="Kyrpides N."/>
            <person name="Mavromatis K."/>
            <person name="Ivanova N."/>
            <person name="Mikhailova N."/>
            <person name="Chertkov O."/>
            <person name="Detter J.C."/>
            <person name="Tapia R."/>
            <person name="Han C."/>
            <person name="Land M."/>
            <person name="Hauser L."/>
            <person name="Markowitz V."/>
            <person name="Cheng J.-F."/>
            <person name="Hugenholtz P."/>
            <person name="Woyke T."/>
            <person name="Wu D."/>
            <person name="Gronow S."/>
            <person name="Wellnitz S."/>
            <person name="Brambilla E."/>
            <person name="Klenk H.-P."/>
            <person name="Eisen J.A."/>
        </authorList>
    </citation>
    <scope>NUCLEOTIDE SEQUENCE [LARGE SCALE GENOMIC DNA]</scope>
    <source>
        <strain evidence="3">ATCC BAA-1111 / DSM 21527 / NCTC 11395 / H</strain>
    </source>
</reference>
<keyword evidence="1" id="KW-1133">Transmembrane helix</keyword>
<keyword evidence="1" id="KW-0812">Transmembrane</keyword>
<keyword evidence="3" id="KW-1185">Reference proteome</keyword>
<gene>
    <name evidence="2" type="ordered locus">Turpa_1049</name>
</gene>
<protein>
    <submittedName>
        <fullName evidence="2">Uncharacterized protein</fullName>
    </submittedName>
</protein>
<dbReference type="Proteomes" id="UP000006048">
    <property type="component" value="Chromosome"/>
</dbReference>
<dbReference type="HOGENOM" id="CLU_1904929_0_0_12"/>
<keyword evidence="1" id="KW-0472">Membrane</keyword>
<feature type="transmembrane region" description="Helical" evidence="1">
    <location>
        <begin position="36"/>
        <end position="55"/>
    </location>
</feature>
<proteinExistence type="predicted"/>
<evidence type="ECO:0000313" key="3">
    <source>
        <dbReference type="Proteomes" id="UP000006048"/>
    </source>
</evidence>
<dbReference type="EMBL" id="CP002959">
    <property type="protein sequence ID" value="AFM11698.1"/>
    <property type="molecule type" value="Genomic_DNA"/>
</dbReference>